<evidence type="ECO:0000256" key="4">
    <source>
        <dbReference type="ARBA" id="ARBA00022527"/>
    </source>
</evidence>
<name>A0A2N8I1N4_9BACT</name>
<evidence type="ECO:0000256" key="2">
    <source>
        <dbReference type="ARBA" id="ARBA00006883"/>
    </source>
</evidence>
<comment type="catalytic activity">
    <reaction evidence="1 11">
        <text>[HPr protein]-L-serine + ATP = [HPr protein]-O-phospho-L-serine + ADP + H(+)</text>
        <dbReference type="Rhea" id="RHEA:46600"/>
        <dbReference type="Rhea" id="RHEA-COMP:11602"/>
        <dbReference type="Rhea" id="RHEA-COMP:11603"/>
        <dbReference type="ChEBI" id="CHEBI:15378"/>
        <dbReference type="ChEBI" id="CHEBI:29999"/>
        <dbReference type="ChEBI" id="CHEBI:30616"/>
        <dbReference type="ChEBI" id="CHEBI:83421"/>
        <dbReference type="ChEBI" id="CHEBI:456216"/>
    </reaction>
</comment>
<feature type="region of interest" description="Important for the catalytic mechanism of both phosphorylation and dephosphorylation" evidence="11">
    <location>
        <begin position="213"/>
        <end position="222"/>
    </location>
</feature>
<feature type="binding site" evidence="11">
    <location>
        <position position="173"/>
    </location>
    <ligand>
        <name>Mg(2+)</name>
        <dbReference type="ChEBI" id="CHEBI:18420"/>
    </ligand>
</feature>
<dbReference type="GO" id="GO:0004674">
    <property type="term" value="F:protein serine/threonine kinase activity"/>
    <property type="evidence" value="ECO:0007669"/>
    <property type="project" value="UniProtKB-KW"/>
</dbReference>
<dbReference type="EC" id="2.7.11.-" evidence="11"/>
<feature type="domain" description="HPr(Ser) kinase/phosphorylase N-terminal" evidence="12">
    <location>
        <begin position="24"/>
        <end position="140"/>
    </location>
</feature>
<dbReference type="InterPro" id="IPR028979">
    <property type="entry name" value="Ser_kin/Pase_Hpr-like_N_sf"/>
</dbReference>
<evidence type="ECO:0000259" key="12">
    <source>
        <dbReference type="Pfam" id="PF02603"/>
    </source>
</evidence>
<organism evidence="14 15">
    <name type="scientific">Akkermansia muciniphila</name>
    <dbReference type="NCBI Taxonomy" id="239935"/>
    <lineage>
        <taxon>Bacteria</taxon>
        <taxon>Pseudomonadati</taxon>
        <taxon>Verrucomicrobiota</taxon>
        <taxon>Verrucomicrobiia</taxon>
        <taxon>Verrucomicrobiales</taxon>
        <taxon>Akkermansiaceae</taxon>
        <taxon>Akkermansia</taxon>
    </lineage>
</organism>
<dbReference type="Gene3D" id="3.40.50.300">
    <property type="entry name" value="P-loop containing nucleotide triphosphate hydrolases"/>
    <property type="match status" value="1"/>
</dbReference>
<dbReference type="Pfam" id="PF07475">
    <property type="entry name" value="Hpr_kinase_C"/>
    <property type="match status" value="1"/>
</dbReference>
<dbReference type="InterPro" id="IPR011126">
    <property type="entry name" value="Hpr_kin/Pase_Hpr_N"/>
</dbReference>
<feature type="binding site" evidence="11">
    <location>
        <begin position="166"/>
        <end position="173"/>
    </location>
    <ligand>
        <name>ATP</name>
        <dbReference type="ChEBI" id="CHEBI:30616"/>
    </ligand>
</feature>
<feature type="active site" evidence="11">
    <location>
        <position position="151"/>
    </location>
</feature>
<keyword evidence="5 11" id="KW-0808">Transferase</keyword>
<dbReference type="EMBL" id="PJKN01000002">
    <property type="protein sequence ID" value="PNC57060.1"/>
    <property type="molecule type" value="Genomic_DNA"/>
</dbReference>
<evidence type="ECO:0000256" key="1">
    <source>
        <dbReference type="ARBA" id="ARBA00001120"/>
    </source>
</evidence>
<keyword evidence="6 11" id="KW-0547">Nucleotide-binding</keyword>
<dbReference type="Gene3D" id="3.40.1390.20">
    <property type="entry name" value="HprK N-terminal domain-like"/>
    <property type="match status" value="1"/>
</dbReference>
<dbReference type="EC" id="2.7.4.-" evidence="11"/>
<dbReference type="HAMAP" id="MF_01249">
    <property type="entry name" value="HPr_kinase"/>
    <property type="match status" value="1"/>
</dbReference>
<dbReference type="CDD" id="cd01918">
    <property type="entry name" value="HprK_C"/>
    <property type="match status" value="1"/>
</dbReference>
<dbReference type="GO" id="GO:0000155">
    <property type="term" value="F:phosphorelay sensor kinase activity"/>
    <property type="evidence" value="ECO:0007669"/>
    <property type="project" value="InterPro"/>
</dbReference>
<keyword evidence="9 11" id="KW-0511">Multifunctional enzyme</keyword>
<reference evidence="14 15" key="1">
    <citation type="journal article" date="2017" name="BMC Genomics">
        <title>Genome sequencing of 39 Akkermansia muciniphila isolates reveals its population structure, genomic and functional diverisity, and global distribution in mammalian gut microbiotas.</title>
        <authorList>
            <person name="Guo X."/>
            <person name="Li S."/>
            <person name="Zhang J."/>
            <person name="Wu F."/>
            <person name="Li X."/>
            <person name="Wu D."/>
            <person name="Zhang M."/>
            <person name="Ou Z."/>
            <person name="Jie Z."/>
            <person name="Yan Q."/>
            <person name="Li P."/>
            <person name="Yi J."/>
            <person name="Peng Y."/>
        </authorList>
    </citation>
    <scope>NUCLEOTIDE SEQUENCE [LARGE SCALE GENOMIC DNA]</scope>
    <source>
        <strain evidence="14 15">GP43</strain>
    </source>
</reference>
<dbReference type="AlphaFoldDB" id="A0A2N8I1N4"/>
<keyword evidence="11" id="KW-0460">Magnesium</keyword>
<dbReference type="NCBIfam" id="TIGR00679">
    <property type="entry name" value="hpr-ser"/>
    <property type="match status" value="1"/>
</dbReference>
<feature type="active site" description="Proton acceptor; for phosphorylation activity. Proton donor; for dephosphorylation activity" evidence="11">
    <location>
        <position position="190"/>
    </location>
</feature>
<keyword evidence="11" id="KW-0479">Metal-binding</keyword>
<accession>A0A2N8I1N4</accession>
<comment type="catalytic activity">
    <reaction evidence="10 11">
        <text>[HPr protein]-O-phospho-L-serine + phosphate + H(+) = [HPr protein]-L-serine + diphosphate</text>
        <dbReference type="Rhea" id="RHEA:46604"/>
        <dbReference type="Rhea" id="RHEA-COMP:11602"/>
        <dbReference type="Rhea" id="RHEA-COMP:11603"/>
        <dbReference type="ChEBI" id="CHEBI:15378"/>
        <dbReference type="ChEBI" id="CHEBI:29999"/>
        <dbReference type="ChEBI" id="CHEBI:33019"/>
        <dbReference type="ChEBI" id="CHEBI:43474"/>
        <dbReference type="ChEBI" id="CHEBI:83421"/>
    </reaction>
</comment>
<keyword evidence="8 11" id="KW-0067">ATP-binding</keyword>
<keyword evidence="4 11" id="KW-0723">Serine/threonine-protein kinase</keyword>
<evidence type="ECO:0000256" key="9">
    <source>
        <dbReference type="ARBA" id="ARBA00023268"/>
    </source>
</evidence>
<evidence type="ECO:0000256" key="10">
    <source>
        <dbReference type="ARBA" id="ARBA00047657"/>
    </source>
</evidence>
<dbReference type="GO" id="GO:0000287">
    <property type="term" value="F:magnesium ion binding"/>
    <property type="evidence" value="ECO:0007669"/>
    <property type="project" value="UniProtKB-UniRule"/>
</dbReference>
<evidence type="ECO:0000313" key="14">
    <source>
        <dbReference type="EMBL" id="PNC57060.1"/>
    </source>
</evidence>
<feature type="region of interest" description="Important for the catalytic mechanism of dephosphorylation" evidence="11">
    <location>
        <begin position="276"/>
        <end position="281"/>
    </location>
</feature>
<protein>
    <recommendedName>
        <fullName evidence="11">HPr kinase/phosphorylase</fullName>
        <shortName evidence="11">HPrK/P</shortName>
        <ecNumber evidence="11">2.7.11.-</ecNumber>
        <ecNumber evidence="11">2.7.4.-</ecNumber>
    </recommendedName>
    <alternativeName>
        <fullName evidence="11">HPr(Ser) kinase/phosphorylase</fullName>
    </alternativeName>
</protein>
<evidence type="ECO:0000313" key="15">
    <source>
        <dbReference type="Proteomes" id="UP000235914"/>
    </source>
</evidence>
<proteinExistence type="inferred from homology"/>
<sequence length="320" mass="35413">MFSKSKVKKVDFVTLSKFYGKYKEALQLELINSPAGLSRHICEPALNRPGLAIAGFYSYFANKRIQVFGSAELAYLQKLPEGMRKSRIQRMFRCEVPGIVFSRDQNPPREIVELADEAGVCVFRTSLVTMKFVNSATIILENEFAESVTLHGCMVDVRGVGVLIRGKSGVGKSETALGLIERGAALVADDMVYVRNVGGELVASAPEMSRGFMEVRGLGIVNITTLFGLKSIRHNKRLDLIVTLIPAKDQEELDRLGLEREGLDVLGEKVLHVQLSVAPGRDIARLVEVAAMDYHLKDMGIDMAGEFNRRLMSNFQSSEN</sequence>
<dbReference type="GO" id="GO:0004712">
    <property type="term" value="F:protein serine/threonine/tyrosine kinase activity"/>
    <property type="evidence" value="ECO:0007669"/>
    <property type="project" value="UniProtKB-UniRule"/>
</dbReference>
<comment type="function">
    <text evidence="11">Catalyzes the ATP- as well as the pyrophosphate-dependent phosphorylation of a specific serine residue in HPr, a phosphocarrier protein of the phosphoenolpyruvate-dependent sugar phosphotransferase system (PTS). HprK/P also catalyzes the pyrophosphate-producing, inorganic phosphate-dependent dephosphorylation (phosphorolysis) of seryl-phosphorylated HPr (P-Ser-HPr).</text>
</comment>
<keyword evidence="7 11" id="KW-0418">Kinase</keyword>
<feature type="binding site" evidence="11">
    <location>
        <position position="214"/>
    </location>
    <ligand>
        <name>Mg(2+)</name>
        <dbReference type="ChEBI" id="CHEBI:18420"/>
    </ligand>
</feature>
<comment type="miscellaneous">
    <text evidence="11">Both phosphorylation and phosphorolysis are carried out by the same active site and suggest a common mechanism for both reactions.</text>
</comment>
<dbReference type="Pfam" id="PF02603">
    <property type="entry name" value="Hpr_kinase_N"/>
    <property type="match status" value="1"/>
</dbReference>
<dbReference type="GO" id="GO:0006109">
    <property type="term" value="P:regulation of carbohydrate metabolic process"/>
    <property type="evidence" value="ECO:0007669"/>
    <property type="project" value="UniProtKB-UniRule"/>
</dbReference>
<dbReference type="SUPFAM" id="SSF75138">
    <property type="entry name" value="HprK N-terminal domain-like"/>
    <property type="match status" value="1"/>
</dbReference>
<gene>
    <name evidence="11 14" type="primary">hprK</name>
    <name evidence="14" type="ORF">CXU09_05690</name>
</gene>
<dbReference type="PANTHER" id="PTHR30305">
    <property type="entry name" value="PROTEIN YJDM-RELATED"/>
    <property type="match status" value="1"/>
</dbReference>
<dbReference type="RefSeq" id="WP_022197995.1">
    <property type="nucleotide sequence ID" value="NZ_BAABSF010000017.1"/>
</dbReference>
<feature type="active site" evidence="11">
    <location>
        <position position="255"/>
    </location>
</feature>
<evidence type="ECO:0000256" key="5">
    <source>
        <dbReference type="ARBA" id="ARBA00022679"/>
    </source>
</evidence>
<dbReference type="PANTHER" id="PTHR30305:SF1">
    <property type="entry name" value="HPR KINASE_PHOSPHORYLASE"/>
    <property type="match status" value="1"/>
</dbReference>
<evidence type="ECO:0000256" key="7">
    <source>
        <dbReference type="ARBA" id="ARBA00022777"/>
    </source>
</evidence>
<comment type="similarity">
    <text evidence="2 11">Belongs to the HPrK/P family.</text>
</comment>
<dbReference type="SUPFAM" id="SSF53795">
    <property type="entry name" value="PEP carboxykinase-like"/>
    <property type="match status" value="1"/>
</dbReference>
<dbReference type="InterPro" id="IPR027417">
    <property type="entry name" value="P-loop_NTPase"/>
</dbReference>
<feature type="active site" evidence="11">
    <location>
        <position position="172"/>
    </location>
</feature>
<comment type="subunit">
    <text evidence="3 11">Homohexamer.</text>
</comment>
<evidence type="ECO:0000256" key="6">
    <source>
        <dbReference type="ARBA" id="ARBA00022741"/>
    </source>
</evidence>
<evidence type="ECO:0000256" key="11">
    <source>
        <dbReference type="HAMAP-Rule" id="MF_01249"/>
    </source>
</evidence>
<feature type="domain" description="HPr kinase/phosphorylase C-terminal" evidence="13">
    <location>
        <begin position="143"/>
        <end position="310"/>
    </location>
</feature>
<dbReference type="InterPro" id="IPR011104">
    <property type="entry name" value="Hpr_kin/Pase_C"/>
</dbReference>
<comment type="caution">
    <text evidence="14">The sequence shown here is derived from an EMBL/GenBank/DDBJ whole genome shotgun (WGS) entry which is preliminary data.</text>
</comment>
<comment type="cofactor">
    <cofactor evidence="11">
        <name>Mg(2+)</name>
        <dbReference type="ChEBI" id="CHEBI:18420"/>
    </cofactor>
</comment>
<dbReference type="InterPro" id="IPR003755">
    <property type="entry name" value="HPr(Ser)_kin/Pase"/>
</dbReference>
<evidence type="ECO:0000256" key="8">
    <source>
        <dbReference type="ARBA" id="ARBA00022840"/>
    </source>
</evidence>
<evidence type="ECO:0000256" key="3">
    <source>
        <dbReference type="ARBA" id="ARBA00011643"/>
    </source>
</evidence>
<comment type="domain">
    <text evidence="11">The Walker A ATP-binding motif also binds Pi and PPi.</text>
</comment>
<evidence type="ECO:0000259" key="13">
    <source>
        <dbReference type="Pfam" id="PF07475"/>
    </source>
</evidence>
<dbReference type="GO" id="GO:0005524">
    <property type="term" value="F:ATP binding"/>
    <property type="evidence" value="ECO:0007669"/>
    <property type="project" value="UniProtKB-UniRule"/>
</dbReference>
<dbReference type="Proteomes" id="UP000235914">
    <property type="component" value="Unassembled WGS sequence"/>
</dbReference>